<dbReference type="GO" id="GO:0005524">
    <property type="term" value="F:ATP binding"/>
    <property type="evidence" value="ECO:0007669"/>
    <property type="project" value="UniProtKB-KW"/>
</dbReference>
<dbReference type="SUPFAM" id="SSF52540">
    <property type="entry name" value="P-loop containing nucleoside triphosphate hydrolases"/>
    <property type="match status" value="2"/>
</dbReference>
<evidence type="ECO:0000259" key="5">
    <source>
        <dbReference type="SMART" id="SM00382"/>
    </source>
</evidence>
<keyword evidence="7" id="KW-0645">Protease</keyword>
<evidence type="ECO:0000256" key="1">
    <source>
        <dbReference type="ARBA" id="ARBA00022737"/>
    </source>
</evidence>
<dbReference type="Gene3D" id="3.40.50.300">
    <property type="entry name" value="P-loop containing nucleotide triphosphate hydrolases"/>
    <property type="match status" value="2"/>
</dbReference>
<name>A0A2H0Q0V2_9BACT</name>
<keyword evidence="7" id="KW-0378">Hydrolase</keyword>
<dbReference type="Pfam" id="PF10431">
    <property type="entry name" value="ClpB_D2-small"/>
    <property type="match status" value="1"/>
</dbReference>
<feature type="domain" description="AAA+ ATPase" evidence="5">
    <location>
        <begin position="563"/>
        <end position="746"/>
    </location>
</feature>
<dbReference type="InterPro" id="IPR027417">
    <property type="entry name" value="P-loop_NTPase"/>
</dbReference>
<evidence type="ECO:0000256" key="4">
    <source>
        <dbReference type="ARBA" id="ARBA00023186"/>
    </source>
</evidence>
<gene>
    <name evidence="7" type="ORF">COV40_00900</name>
</gene>
<dbReference type="Gene3D" id="4.10.860.10">
    <property type="entry name" value="UVR domain"/>
    <property type="match status" value="1"/>
</dbReference>
<dbReference type="InterPro" id="IPR036628">
    <property type="entry name" value="Clp_N_dom_sf"/>
</dbReference>
<dbReference type="Pfam" id="PF02861">
    <property type="entry name" value="Clp_N"/>
    <property type="match status" value="1"/>
</dbReference>
<dbReference type="CDD" id="cd00009">
    <property type="entry name" value="AAA"/>
    <property type="match status" value="1"/>
</dbReference>
<evidence type="ECO:0000313" key="8">
    <source>
        <dbReference type="Proteomes" id="UP000231154"/>
    </source>
</evidence>
<dbReference type="EMBL" id="PCXF01000025">
    <property type="protein sequence ID" value="PIR27426.1"/>
    <property type="molecule type" value="Genomic_DNA"/>
</dbReference>
<dbReference type="InterPro" id="IPR001270">
    <property type="entry name" value="ClpA/B"/>
</dbReference>
<dbReference type="Pfam" id="PF07724">
    <property type="entry name" value="AAA_2"/>
    <property type="match status" value="1"/>
</dbReference>
<dbReference type="CDD" id="cd19499">
    <property type="entry name" value="RecA-like_ClpB_Hsp104-like"/>
    <property type="match status" value="1"/>
</dbReference>
<dbReference type="InterPro" id="IPR003959">
    <property type="entry name" value="ATPase_AAA_core"/>
</dbReference>
<dbReference type="Gene3D" id="1.10.1780.10">
    <property type="entry name" value="Clp, N-terminal domain"/>
    <property type="match status" value="1"/>
</dbReference>
<keyword evidence="4" id="KW-0143">Chaperone</keyword>
<dbReference type="FunFam" id="3.40.50.300:FF:000025">
    <property type="entry name" value="ATP-dependent Clp protease subunit"/>
    <property type="match status" value="1"/>
</dbReference>
<dbReference type="GO" id="GO:0016887">
    <property type="term" value="F:ATP hydrolysis activity"/>
    <property type="evidence" value="ECO:0007669"/>
    <property type="project" value="InterPro"/>
</dbReference>
<reference evidence="7 8" key="1">
    <citation type="submission" date="2017-09" db="EMBL/GenBank/DDBJ databases">
        <title>Depth-based differentiation of microbial function through sediment-hosted aquifers and enrichment of novel symbionts in the deep terrestrial subsurface.</title>
        <authorList>
            <person name="Probst A.J."/>
            <person name="Ladd B."/>
            <person name="Jarett J.K."/>
            <person name="Geller-Mcgrath D.E."/>
            <person name="Sieber C.M."/>
            <person name="Emerson J.B."/>
            <person name="Anantharaman K."/>
            <person name="Thomas B.C."/>
            <person name="Malmstrom R."/>
            <person name="Stieglmeier M."/>
            <person name="Klingl A."/>
            <person name="Woyke T."/>
            <person name="Ryan C.M."/>
            <person name="Banfield J.F."/>
        </authorList>
    </citation>
    <scope>NUCLEOTIDE SEQUENCE [LARGE SCALE GENOMIC DNA]</scope>
    <source>
        <strain evidence="7">CG11_big_fil_rev_8_21_14_0_20_42_15</strain>
    </source>
</reference>
<dbReference type="GO" id="GO:0006508">
    <property type="term" value="P:proteolysis"/>
    <property type="evidence" value="ECO:0007669"/>
    <property type="project" value="UniProtKB-KW"/>
</dbReference>
<dbReference type="GO" id="GO:0034605">
    <property type="term" value="P:cellular response to heat"/>
    <property type="evidence" value="ECO:0007669"/>
    <property type="project" value="TreeGrafter"/>
</dbReference>
<accession>A0A2H0Q0V2</accession>
<evidence type="ECO:0000256" key="2">
    <source>
        <dbReference type="ARBA" id="ARBA00022741"/>
    </source>
</evidence>
<dbReference type="Proteomes" id="UP000231154">
    <property type="component" value="Unassembled WGS sequence"/>
</dbReference>
<keyword evidence="3 7" id="KW-0067">ATP-binding</keyword>
<keyword evidence="2" id="KW-0547">Nucleotide-binding</keyword>
<dbReference type="GO" id="GO:0008233">
    <property type="term" value="F:peptidase activity"/>
    <property type="evidence" value="ECO:0007669"/>
    <property type="project" value="UniProtKB-KW"/>
</dbReference>
<evidence type="ECO:0000313" key="7">
    <source>
        <dbReference type="EMBL" id="PIR27426.1"/>
    </source>
</evidence>
<dbReference type="AlphaFoldDB" id="A0A2H0Q0V2"/>
<dbReference type="Pfam" id="PF17871">
    <property type="entry name" value="AAA_lid_9"/>
    <property type="match status" value="1"/>
</dbReference>
<sequence length="836" mass="92635">MFRKFSDNLKKILILAERIAKDSGRLMDSEDMLSALTLTRGTLANDILSNFEVTSDRVQIVAKLVSSQSKKTQVVGISEDAKKVIQSAVKVAADYNHFIVDAEHLLLSLVSDSRLNSYSIVERIGANPGKIKEQLETIFNEISKAAGGPGEIFNTGADRQNLEGLPGGENFTEGAFQEAASRTTTKDAGKSFIEQYTLNLTRLAQDNKLDPLIGRGVEIERVSQILCRRTKNNPLLIGEPGVGKTAIVEGLAKKIIEGSVPPVLVGKTIFSLDLGALLAGTMYRGQFESRVKKLLSEIKKAGNVILFIDELHTTIGTGSAEGSLDTANMLKPILSRGEFKIIGATTYDEYKKYLEKDPAYERRFQVVQVNEPTPEETYKILRGLRSRYEEHHGVKFTPDALHAAVEFSHRYISDRYLPDKAIDLIDEAAAATNIVTSLGAKVAKLKSKLADMLAKKEDAVTAENYEAATQLREEEIKLTDRITALEGELIAGKEKVIDAADIARVVSRWTGVNVENLSLDERKRFLNLETRLKRYIIGQDEAVKAIAKSIRRSRAGVADPRRPIGSYLFLGPTGVGKTHLSKKLAEILFGSEDSLIKIDMSEFMEKHNVSRLVGAPAGYVGYDDGGKLTEAVRHKPYSIILFDEIEKAHPEVFNILLQILEDGYLTDAKGRRINFRNTIVILTSNLGTLELNKVAAIGFSANAGGKKDFEKKYESLKERVMEIVNKELRPEFINRLDSIIVFRPLDKTSVERIVELNLVELSKRLKKQGIILSVTKDVKKFIAETGFSEEFGARPIRRAISENLEDPISEAIIAGKYSSGDKISVHLVNGKIVFRK</sequence>
<feature type="domain" description="AAA+ ATPase" evidence="5">
    <location>
        <begin position="230"/>
        <end position="373"/>
    </location>
</feature>
<protein>
    <submittedName>
        <fullName evidence="7">ATP-dependent Clp protease ATP-binding subunit ClpC</fullName>
    </submittedName>
</protein>
<organism evidence="7 8">
    <name type="scientific">Candidatus Berkelbacteria bacterium CG11_big_fil_rev_8_21_14_0_20_42_15</name>
    <dbReference type="NCBI Taxonomy" id="1974517"/>
    <lineage>
        <taxon>Bacteria</taxon>
        <taxon>Candidatus Berkelbacteria</taxon>
    </lineage>
</organism>
<dbReference type="SUPFAM" id="SSF81923">
    <property type="entry name" value="Double Clp-N motif"/>
    <property type="match status" value="1"/>
</dbReference>
<dbReference type="SMART" id="SM01086">
    <property type="entry name" value="ClpB_D2-small"/>
    <property type="match status" value="1"/>
</dbReference>
<dbReference type="FunFam" id="3.40.50.300:FF:000010">
    <property type="entry name" value="Chaperone clpB 1, putative"/>
    <property type="match status" value="1"/>
</dbReference>
<proteinExistence type="predicted"/>
<comment type="caution">
    <text evidence="7">The sequence shown here is derived from an EMBL/GenBank/DDBJ whole genome shotgun (WGS) entry which is preliminary data.</text>
</comment>
<evidence type="ECO:0000256" key="3">
    <source>
        <dbReference type="ARBA" id="ARBA00022840"/>
    </source>
</evidence>
<feature type="domain" description="Clp ATPase C-terminal" evidence="6">
    <location>
        <begin position="745"/>
        <end position="834"/>
    </location>
</feature>
<dbReference type="InterPro" id="IPR003593">
    <property type="entry name" value="AAA+_ATPase"/>
</dbReference>
<dbReference type="InterPro" id="IPR019489">
    <property type="entry name" value="Clp_ATPase_C"/>
</dbReference>
<dbReference type="PRINTS" id="PR00300">
    <property type="entry name" value="CLPPROTEASEA"/>
</dbReference>
<dbReference type="InterPro" id="IPR004176">
    <property type="entry name" value="Clp_R_N"/>
</dbReference>
<dbReference type="SMART" id="SM00382">
    <property type="entry name" value="AAA"/>
    <property type="match status" value="2"/>
</dbReference>
<dbReference type="GO" id="GO:0005737">
    <property type="term" value="C:cytoplasm"/>
    <property type="evidence" value="ECO:0007669"/>
    <property type="project" value="TreeGrafter"/>
</dbReference>
<dbReference type="InterPro" id="IPR050130">
    <property type="entry name" value="ClpA_ClpB"/>
</dbReference>
<dbReference type="Pfam" id="PF00004">
    <property type="entry name" value="AAA"/>
    <property type="match status" value="1"/>
</dbReference>
<evidence type="ECO:0000259" key="6">
    <source>
        <dbReference type="SMART" id="SM01086"/>
    </source>
</evidence>
<dbReference type="PANTHER" id="PTHR11638:SF18">
    <property type="entry name" value="HEAT SHOCK PROTEIN 104"/>
    <property type="match status" value="1"/>
</dbReference>
<dbReference type="InterPro" id="IPR041546">
    <property type="entry name" value="ClpA/ClpB_AAA_lid"/>
</dbReference>
<dbReference type="PANTHER" id="PTHR11638">
    <property type="entry name" value="ATP-DEPENDENT CLP PROTEASE"/>
    <property type="match status" value="1"/>
</dbReference>
<dbReference type="Gene3D" id="1.10.8.60">
    <property type="match status" value="2"/>
</dbReference>
<keyword evidence="1" id="KW-0677">Repeat</keyword>